<dbReference type="Proteomes" id="UP001056384">
    <property type="component" value="Chromosome 10"/>
</dbReference>
<protein>
    <submittedName>
        <fullName evidence="1">Uncharacterized protein</fullName>
    </submittedName>
</protein>
<dbReference type="AlphaFoldDB" id="A0A9Q9AZX6"/>
<dbReference type="EMBL" id="CP099427">
    <property type="protein sequence ID" value="USW58160.1"/>
    <property type="molecule type" value="Genomic_DNA"/>
</dbReference>
<sequence length="217" mass="24035">MLPSLANRSAALGRFTRKTRRTLRDELQDRATSAKLGTFSSHSLILSFVSFLEVVNAHRERITGDDAAQQRLRREIARLQMGAASLPSSDTALFWLAIGNYVHQSRVPGARPQLVFLGTRFRGVLTGGVFANRIVEYVLQQIRGTMMGPQRNVFKALEDYCIVHDVVFEMAVEASSRLGTSPQQRKILCSDATTITSRTTGTALSTSLDIAEEQYEG</sequence>
<keyword evidence="2" id="KW-1185">Reference proteome</keyword>
<evidence type="ECO:0000313" key="1">
    <source>
        <dbReference type="EMBL" id="USW58160.1"/>
    </source>
</evidence>
<organism evidence="1 2">
    <name type="scientific">Septoria linicola</name>
    <dbReference type="NCBI Taxonomy" id="215465"/>
    <lineage>
        <taxon>Eukaryota</taxon>
        <taxon>Fungi</taxon>
        <taxon>Dikarya</taxon>
        <taxon>Ascomycota</taxon>
        <taxon>Pezizomycotina</taxon>
        <taxon>Dothideomycetes</taxon>
        <taxon>Dothideomycetidae</taxon>
        <taxon>Mycosphaerellales</taxon>
        <taxon>Mycosphaerellaceae</taxon>
        <taxon>Septoria</taxon>
    </lineage>
</organism>
<gene>
    <name evidence="1" type="ORF">Slin15195_G114790</name>
</gene>
<reference evidence="1" key="1">
    <citation type="submission" date="2022-06" db="EMBL/GenBank/DDBJ databases">
        <title>Complete genome sequences of two strains of the flax pathogen Septoria linicola.</title>
        <authorList>
            <person name="Lapalu N."/>
            <person name="Simon A."/>
            <person name="Demenou B."/>
            <person name="Paumier D."/>
            <person name="Guillot M.-P."/>
            <person name="Gout L."/>
            <person name="Valade R."/>
        </authorList>
    </citation>
    <scope>NUCLEOTIDE SEQUENCE</scope>
    <source>
        <strain evidence="1">SE15195</strain>
    </source>
</reference>
<proteinExistence type="predicted"/>
<evidence type="ECO:0000313" key="2">
    <source>
        <dbReference type="Proteomes" id="UP001056384"/>
    </source>
</evidence>
<accession>A0A9Q9AZX6</accession>
<name>A0A9Q9AZX6_9PEZI</name>